<dbReference type="Pfam" id="PF00079">
    <property type="entry name" value="Serpin"/>
    <property type="match status" value="1"/>
</dbReference>
<dbReference type="Gene3D" id="2.30.39.10">
    <property type="entry name" value="Alpha-1-antitrypsin, domain 1"/>
    <property type="match status" value="1"/>
</dbReference>
<sequence>MSPLPRPPSPPDRAKAPWLAFGMLREGARTISETEIQGALRFSLDRPRLDTAFNKIDLELNSRDLPPSGEVDGDDSVQLSSVQQMFGRLEVQWLAEFLDVLAVHYGSGLRLLDIGGDPEGARLAINQWVAGETHEKILELLPPMSIYPTVTGVLINAMYLKAPWKFAFDEVQEGVPFTRADGVAVDVAMMRVATEDAWYHKGAGFEALELPLRGESLSMAFILPDAGTFDAYVEALDGRGLRRRRLARGDLHRRPAVPVRRPRPQDRQPAVLRPRARPDRALSLAARQRGRVAVTAMRPSLASARPTTRG</sequence>
<dbReference type="InterPro" id="IPR036186">
    <property type="entry name" value="Serpin_sf"/>
</dbReference>
<organism evidence="4 5">
    <name type="scientific">Nannocystis bainbridge</name>
    <dbReference type="NCBI Taxonomy" id="2995303"/>
    <lineage>
        <taxon>Bacteria</taxon>
        <taxon>Pseudomonadati</taxon>
        <taxon>Myxococcota</taxon>
        <taxon>Polyangia</taxon>
        <taxon>Nannocystales</taxon>
        <taxon>Nannocystaceae</taxon>
        <taxon>Nannocystis</taxon>
    </lineage>
</organism>
<feature type="region of interest" description="Disordered" evidence="2">
    <location>
        <begin position="252"/>
        <end position="310"/>
    </location>
</feature>
<evidence type="ECO:0000259" key="3">
    <source>
        <dbReference type="SMART" id="SM00093"/>
    </source>
</evidence>
<protein>
    <submittedName>
        <fullName evidence="4">Serpin family protein</fullName>
    </submittedName>
</protein>
<evidence type="ECO:0000256" key="2">
    <source>
        <dbReference type="SAM" id="MobiDB-lite"/>
    </source>
</evidence>
<dbReference type="SUPFAM" id="SSF56574">
    <property type="entry name" value="Serpins"/>
    <property type="match status" value="1"/>
</dbReference>
<dbReference type="Gene3D" id="3.30.497.10">
    <property type="entry name" value="Antithrombin, subunit I, domain 2"/>
    <property type="match status" value="1"/>
</dbReference>
<comment type="caution">
    <text evidence="4">The sequence shown here is derived from an EMBL/GenBank/DDBJ whole genome shotgun (WGS) entry which is preliminary data.</text>
</comment>
<dbReference type="Proteomes" id="UP001221686">
    <property type="component" value="Unassembled WGS sequence"/>
</dbReference>
<proteinExistence type="inferred from homology"/>
<accession>A0ABT5DPZ0</accession>
<dbReference type="InterPro" id="IPR000215">
    <property type="entry name" value="Serpin_fam"/>
</dbReference>
<dbReference type="SMART" id="SM00093">
    <property type="entry name" value="SERPIN"/>
    <property type="match status" value="1"/>
</dbReference>
<gene>
    <name evidence="4" type="ORF">POL25_01835</name>
</gene>
<name>A0ABT5DPZ0_9BACT</name>
<evidence type="ECO:0000256" key="1">
    <source>
        <dbReference type="RuleBase" id="RU000411"/>
    </source>
</evidence>
<dbReference type="PANTHER" id="PTHR11461:SF211">
    <property type="entry name" value="GH10112P-RELATED"/>
    <property type="match status" value="1"/>
</dbReference>
<evidence type="ECO:0000313" key="5">
    <source>
        <dbReference type="Proteomes" id="UP001221686"/>
    </source>
</evidence>
<evidence type="ECO:0000313" key="4">
    <source>
        <dbReference type="EMBL" id="MDC0715611.1"/>
    </source>
</evidence>
<dbReference type="InterPro" id="IPR023796">
    <property type="entry name" value="Serpin_dom"/>
</dbReference>
<feature type="domain" description="Serpin" evidence="3">
    <location>
        <begin position="12"/>
        <end position="306"/>
    </location>
</feature>
<reference evidence="4 5" key="1">
    <citation type="submission" date="2022-11" db="EMBL/GenBank/DDBJ databases">
        <title>Minimal conservation of predation-associated metabolite biosynthetic gene clusters underscores biosynthetic potential of Myxococcota including descriptions for ten novel species: Archangium lansinium sp. nov., Myxococcus landrumus sp. nov., Nannocystis bai.</title>
        <authorList>
            <person name="Ahearne A."/>
            <person name="Stevens C."/>
            <person name="Dowd S."/>
        </authorList>
    </citation>
    <scope>NUCLEOTIDE SEQUENCE [LARGE SCALE GENOMIC DNA]</scope>
    <source>
        <strain evidence="4 5">BB15-2</strain>
    </source>
</reference>
<keyword evidence="5" id="KW-1185">Reference proteome</keyword>
<dbReference type="InterPro" id="IPR042185">
    <property type="entry name" value="Serpin_sf_2"/>
</dbReference>
<dbReference type="EMBL" id="JAQNDL010000001">
    <property type="protein sequence ID" value="MDC0715611.1"/>
    <property type="molecule type" value="Genomic_DNA"/>
</dbReference>
<dbReference type="PANTHER" id="PTHR11461">
    <property type="entry name" value="SERINE PROTEASE INHIBITOR, SERPIN"/>
    <property type="match status" value="1"/>
</dbReference>
<comment type="similarity">
    <text evidence="1">Belongs to the serpin family.</text>
</comment>
<dbReference type="InterPro" id="IPR042178">
    <property type="entry name" value="Serpin_sf_1"/>
</dbReference>